<proteinExistence type="predicted"/>
<gene>
    <name evidence="6" type="ORF">K875_02916</name>
</gene>
<dbReference type="GO" id="GO:0003677">
    <property type="term" value="F:DNA binding"/>
    <property type="evidence" value="ECO:0007669"/>
    <property type="project" value="UniProtKB-KW"/>
</dbReference>
<dbReference type="SUPFAM" id="SSF53697">
    <property type="entry name" value="SIS domain"/>
    <property type="match status" value="1"/>
</dbReference>
<dbReference type="PANTHER" id="PTHR30514:SF1">
    <property type="entry name" value="HTH-TYPE TRANSCRIPTIONAL REGULATOR HEXR-RELATED"/>
    <property type="match status" value="1"/>
</dbReference>
<dbReference type="PROSITE" id="PS51464">
    <property type="entry name" value="SIS"/>
    <property type="match status" value="1"/>
</dbReference>
<dbReference type="Pfam" id="PF01380">
    <property type="entry name" value="SIS"/>
    <property type="match status" value="1"/>
</dbReference>
<evidence type="ECO:0000313" key="7">
    <source>
        <dbReference type="Proteomes" id="UP000025947"/>
    </source>
</evidence>
<dbReference type="PATRIC" id="fig|1324261.3.peg.2936"/>
<dbReference type="PROSITE" id="PS51071">
    <property type="entry name" value="HTH_RPIR"/>
    <property type="match status" value="1"/>
</dbReference>
<dbReference type="Gene3D" id="3.40.50.10490">
    <property type="entry name" value="Glucose-6-phosphate isomerase like protein, domain 1"/>
    <property type="match status" value="1"/>
</dbReference>
<dbReference type="InterPro" id="IPR035472">
    <property type="entry name" value="RpiR-like_SIS"/>
</dbReference>
<dbReference type="PANTHER" id="PTHR30514">
    <property type="entry name" value="GLUCOKINASE"/>
    <property type="match status" value="1"/>
</dbReference>
<feature type="domain" description="SIS" evidence="5">
    <location>
        <begin position="131"/>
        <end position="275"/>
    </location>
</feature>
<dbReference type="Proteomes" id="UP000025947">
    <property type="component" value="Unassembled WGS sequence"/>
</dbReference>
<protein>
    <recommendedName>
        <fullName evidence="8">HTH rpiR-type domain-containing protein</fullName>
    </recommendedName>
</protein>
<dbReference type="HOGENOM" id="CLU_055769_0_0_11"/>
<comment type="caution">
    <text evidence="6">The sequence shown here is derived from an EMBL/GenBank/DDBJ whole genome shotgun (WGS) entry which is preliminary data.</text>
</comment>
<dbReference type="GO" id="GO:0097367">
    <property type="term" value="F:carbohydrate derivative binding"/>
    <property type="evidence" value="ECO:0007669"/>
    <property type="project" value="InterPro"/>
</dbReference>
<dbReference type="InterPro" id="IPR046348">
    <property type="entry name" value="SIS_dom_sf"/>
</dbReference>
<dbReference type="InterPro" id="IPR047640">
    <property type="entry name" value="RpiR-like"/>
</dbReference>
<evidence type="ECO:0000313" key="6">
    <source>
        <dbReference type="EMBL" id="KBZ61996.1"/>
    </source>
</evidence>
<keyword evidence="3" id="KW-0804">Transcription</keyword>
<dbReference type="InterPro" id="IPR000281">
    <property type="entry name" value="HTH_RpiR"/>
</dbReference>
<dbReference type="Gene3D" id="1.10.10.10">
    <property type="entry name" value="Winged helix-like DNA-binding domain superfamily/Winged helix DNA-binding domain"/>
    <property type="match status" value="1"/>
</dbReference>
<evidence type="ECO:0008006" key="8">
    <source>
        <dbReference type="Google" id="ProtNLM"/>
    </source>
</evidence>
<keyword evidence="1" id="KW-0805">Transcription regulation</keyword>
<feature type="domain" description="HTH rpiR-type" evidence="4">
    <location>
        <begin position="11"/>
        <end position="87"/>
    </location>
</feature>
<dbReference type="RefSeq" id="WP_044485579.1">
    <property type="nucleotide sequence ID" value="NZ_KK328284.1"/>
</dbReference>
<dbReference type="GO" id="GO:1901135">
    <property type="term" value="P:carbohydrate derivative metabolic process"/>
    <property type="evidence" value="ECO:0007669"/>
    <property type="project" value="InterPro"/>
</dbReference>
<dbReference type="SUPFAM" id="SSF46689">
    <property type="entry name" value="Homeodomain-like"/>
    <property type="match status" value="1"/>
</dbReference>
<dbReference type="InterPro" id="IPR036388">
    <property type="entry name" value="WH-like_DNA-bd_sf"/>
</dbReference>
<dbReference type="InterPro" id="IPR001347">
    <property type="entry name" value="SIS_dom"/>
</dbReference>
<dbReference type="GO" id="GO:0003700">
    <property type="term" value="F:DNA-binding transcription factor activity"/>
    <property type="evidence" value="ECO:0007669"/>
    <property type="project" value="InterPro"/>
</dbReference>
<keyword evidence="2" id="KW-0238">DNA-binding</keyword>
<dbReference type="AlphaFoldDB" id="A0A051U087"/>
<accession>A0A051U087</accession>
<reference evidence="6 7" key="1">
    <citation type="submission" date="2014-04" db="EMBL/GenBank/DDBJ databases">
        <title>The Genome Sequence of Mycobacterium tuberculosis TKK-01-0051.</title>
        <authorList>
            <consortium name="The Broad Institute Genomics Platform"/>
            <consortium name="The Broad Institute Genome Sequencing Center for Infectious Disease"/>
            <person name="Earl A.M."/>
            <person name="Cohen K."/>
            <person name="Pym A."/>
            <person name="Bishai W."/>
            <person name="Maharaj K."/>
            <person name="Desjardins C."/>
            <person name="Abeel T."/>
            <person name="Young S."/>
            <person name="Zeng Q."/>
            <person name="Gargeya S."/>
            <person name="Abouelleil A."/>
            <person name="Alvarado L."/>
            <person name="Chapman S.B."/>
            <person name="Gainer-Dewar J."/>
            <person name="Goldberg J."/>
            <person name="Griggs A."/>
            <person name="Gujja S."/>
            <person name="Hansen M."/>
            <person name="Howarth C."/>
            <person name="Imamovic A."/>
            <person name="Larimer J."/>
            <person name="Murphy C."/>
            <person name="Naylor J."/>
            <person name="Pearson M."/>
            <person name="Poon T.W."/>
            <person name="Priest M."/>
            <person name="Roberts A."/>
            <person name="Saif S."/>
            <person name="Shea T."/>
            <person name="Sykes S."/>
            <person name="Wortman J."/>
            <person name="Nusbaum C."/>
            <person name="Birren B."/>
        </authorList>
    </citation>
    <scope>NUCLEOTIDE SEQUENCE [LARGE SCALE GENOMIC DNA]</scope>
    <source>
        <strain evidence="6 7">TKK-01-0051</strain>
    </source>
</reference>
<evidence type="ECO:0000259" key="4">
    <source>
        <dbReference type="PROSITE" id="PS51071"/>
    </source>
</evidence>
<dbReference type="Pfam" id="PF01418">
    <property type="entry name" value="HTH_6"/>
    <property type="match status" value="1"/>
</dbReference>
<evidence type="ECO:0000256" key="1">
    <source>
        <dbReference type="ARBA" id="ARBA00023015"/>
    </source>
</evidence>
<dbReference type="EMBL" id="JLXW01000008">
    <property type="protein sequence ID" value="KBZ61996.1"/>
    <property type="molecule type" value="Genomic_DNA"/>
</dbReference>
<dbReference type="CDD" id="cd05013">
    <property type="entry name" value="SIS_RpiR"/>
    <property type="match status" value="1"/>
</dbReference>
<sequence>MTTTDPRPPTGSVVAHIRAALPNLTPRARTIGQAVLDDPRAIIHMTVSDLAERTATSVASVVRFCQDVGLRGYADLKIRLAADTIPAEEALPEGLSPSDDAFTVLKKVLADSQAAVAGAADTIDSAMFESAVVALAGASHVLCVGVGTSAPPAQDAGYRLRTIGLSAEAPADGHVQHVAARLLKPGAVCLCFSHTGQTSESLMAVEAARDAGATTIAITSFYRSPLSALCDIVLVAGAKETDFRVEAVTSRIAHIAVFDALHAAVFLKASRRAGEAQRVTAEALTRHRI</sequence>
<organism evidence="6 7">
    <name type="scientific">Mycobacterium [tuberculosis] TKK-01-0051</name>
    <dbReference type="NCBI Taxonomy" id="1324261"/>
    <lineage>
        <taxon>Bacteria</taxon>
        <taxon>Bacillati</taxon>
        <taxon>Actinomycetota</taxon>
        <taxon>Actinomycetes</taxon>
        <taxon>Mycobacteriales</taxon>
        <taxon>Mycobacteriaceae</taxon>
        <taxon>Mycobacterium</taxon>
        <taxon>Mycobacterium avium complex (MAC)</taxon>
    </lineage>
</organism>
<evidence type="ECO:0000256" key="2">
    <source>
        <dbReference type="ARBA" id="ARBA00023125"/>
    </source>
</evidence>
<keyword evidence="7" id="KW-1185">Reference proteome</keyword>
<evidence type="ECO:0000256" key="3">
    <source>
        <dbReference type="ARBA" id="ARBA00023163"/>
    </source>
</evidence>
<evidence type="ECO:0000259" key="5">
    <source>
        <dbReference type="PROSITE" id="PS51464"/>
    </source>
</evidence>
<dbReference type="InterPro" id="IPR009057">
    <property type="entry name" value="Homeodomain-like_sf"/>
</dbReference>
<name>A0A051U087_9MYCO</name>